<evidence type="ECO:0000313" key="3">
    <source>
        <dbReference type="Proteomes" id="UP001153642"/>
    </source>
</evidence>
<accession>A0ABT6FP32</accession>
<keyword evidence="3" id="KW-1185">Reference proteome</keyword>
<dbReference type="Gene3D" id="3.10.180.10">
    <property type="entry name" value="2,3-Dihydroxybiphenyl 1,2-Dioxygenase, domain 1"/>
    <property type="match status" value="1"/>
</dbReference>
<dbReference type="InterPro" id="IPR028973">
    <property type="entry name" value="PhnB-like"/>
</dbReference>
<evidence type="ECO:0000313" key="2">
    <source>
        <dbReference type="EMBL" id="MDG3584856.1"/>
    </source>
</evidence>
<dbReference type="Pfam" id="PF06983">
    <property type="entry name" value="3-dmu-9_3-mt"/>
    <property type="match status" value="1"/>
</dbReference>
<dbReference type="RefSeq" id="WP_277898613.1">
    <property type="nucleotide sequence ID" value="NZ_JAPMUA010000001.1"/>
</dbReference>
<dbReference type="EMBL" id="JAPMUA010000001">
    <property type="protein sequence ID" value="MDG3584856.1"/>
    <property type="molecule type" value="Genomic_DNA"/>
</dbReference>
<dbReference type="InterPro" id="IPR029068">
    <property type="entry name" value="Glyas_Bleomycin-R_OHBP_Dase"/>
</dbReference>
<gene>
    <name evidence="2" type="ORF">OSR52_03165</name>
</gene>
<name>A0ABT6FP32_9FLAO</name>
<dbReference type="PANTHER" id="PTHR33990:SF1">
    <property type="entry name" value="PROTEIN YJDN"/>
    <property type="match status" value="1"/>
</dbReference>
<organism evidence="2 3">
    <name type="scientific">Galbibacter pacificus</name>
    <dbReference type="NCBI Taxonomy" id="2996052"/>
    <lineage>
        <taxon>Bacteria</taxon>
        <taxon>Pseudomonadati</taxon>
        <taxon>Bacteroidota</taxon>
        <taxon>Flavobacteriia</taxon>
        <taxon>Flavobacteriales</taxon>
        <taxon>Flavobacteriaceae</taxon>
        <taxon>Galbibacter</taxon>
    </lineage>
</organism>
<dbReference type="Proteomes" id="UP001153642">
    <property type="component" value="Unassembled WGS sequence"/>
</dbReference>
<dbReference type="CDD" id="cd06588">
    <property type="entry name" value="PhnB_like"/>
    <property type="match status" value="1"/>
</dbReference>
<protein>
    <submittedName>
        <fullName evidence="2">VOC family protein</fullName>
    </submittedName>
</protein>
<evidence type="ECO:0000259" key="1">
    <source>
        <dbReference type="Pfam" id="PF06983"/>
    </source>
</evidence>
<dbReference type="SUPFAM" id="SSF54593">
    <property type="entry name" value="Glyoxalase/Bleomycin resistance protein/Dihydroxybiphenyl dioxygenase"/>
    <property type="match status" value="1"/>
</dbReference>
<dbReference type="PANTHER" id="PTHR33990">
    <property type="entry name" value="PROTEIN YJDN-RELATED"/>
    <property type="match status" value="1"/>
</dbReference>
<sequence>MNQIITYFTFNGNCREAMEFYKNCLGGELNIQTIGDSPEAYKFPKNIQELVLQASLKLGAIKLMGTDMNDDELVKGNAVSILLDCSSESQANKYYKNLKKGGISSHPIKKTYLGDTFGGLTDKYGHHWLLYCRKVNNR</sequence>
<reference evidence="2" key="1">
    <citation type="submission" date="2022-11" db="EMBL/GenBank/DDBJ databases">
        <title>High-quality draft genome sequence of Galbibacter sp. strain CMA-7.</title>
        <authorList>
            <person name="Wei L."/>
            <person name="Dong C."/>
            <person name="Shao Z."/>
        </authorList>
    </citation>
    <scope>NUCLEOTIDE SEQUENCE</scope>
    <source>
        <strain evidence="2">CMA-7</strain>
    </source>
</reference>
<feature type="domain" description="PhnB-like" evidence="1">
    <location>
        <begin position="3"/>
        <end position="128"/>
    </location>
</feature>
<proteinExistence type="predicted"/>
<comment type="caution">
    <text evidence="2">The sequence shown here is derived from an EMBL/GenBank/DDBJ whole genome shotgun (WGS) entry which is preliminary data.</text>
</comment>